<name>A0A8J7R232_9HYPH</name>
<dbReference type="Proteomes" id="UP000666240">
    <property type="component" value="Unassembled WGS sequence"/>
</dbReference>
<evidence type="ECO:0000313" key="2">
    <source>
        <dbReference type="EMBL" id="MBP0439393.1"/>
    </source>
</evidence>
<evidence type="ECO:0000256" key="1">
    <source>
        <dbReference type="SAM" id="Phobius"/>
    </source>
</evidence>
<dbReference type="InterPro" id="IPR018723">
    <property type="entry name" value="DUF2254_membrane"/>
</dbReference>
<dbReference type="Pfam" id="PF10011">
    <property type="entry name" value="DUF2254"/>
    <property type="match status" value="1"/>
</dbReference>
<proteinExistence type="predicted"/>
<reference evidence="2" key="1">
    <citation type="submission" date="2021-03" db="EMBL/GenBank/DDBJ databases">
        <title>Genome sequencing and assembly of Tianweitania sediminis.</title>
        <authorList>
            <person name="Chhetri G."/>
        </authorList>
    </citation>
    <scope>NUCLEOTIDE SEQUENCE</scope>
    <source>
        <strain evidence="2">Z8</strain>
    </source>
</reference>
<keyword evidence="1" id="KW-1133">Transmembrane helix</keyword>
<dbReference type="AlphaFoldDB" id="A0A8J7R232"/>
<comment type="caution">
    <text evidence="2">The sequence shown here is derived from an EMBL/GenBank/DDBJ whole genome shotgun (WGS) entry which is preliminary data.</text>
</comment>
<protein>
    <submittedName>
        <fullName evidence="2">DUF2254 domain-containing protein</fullName>
    </submittedName>
</protein>
<keyword evidence="3" id="KW-1185">Reference proteome</keyword>
<accession>A0A8J7R232</accession>
<dbReference type="EMBL" id="JAGIYY010000003">
    <property type="protein sequence ID" value="MBP0439393.1"/>
    <property type="molecule type" value="Genomic_DNA"/>
</dbReference>
<feature type="transmembrane region" description="Helical" evidence="1">
    <location>
        <begin position="116"/>
        <end position="137"/>
    </location>
</feature>
<keyword evidence="1" id="KW-0812">Transmembrane</keyword>
<sequence>MRTTLISMVGVGAALVSMPFAALIPDSNATSIGADAADNILGIIASSMLAVTTFSLSTVVSAYSAATSNVTPRATKLLIEDSTAQTTLSVFVGVFLYSLTTLILLSTGAYGEKGRVALFLVTLVVVAIMVVTLLRWIDYLLHFGRVGETTENVEQVARRALKDRREEPYFGGNRCRDSHLLMRSPHVICSKEVGYVQYVDVQQLNAIGDDCDLVILLLGVPGQFVHPAKPLVRLSKAVDGDDKMRERILSCFSVGETRSFDQDPRFGLIVLAEIASRALSPALNDTGTAIDVLGRGVRVLSEWRPDERQEVQLPRLFVSDLNLQDLLEDFFGPIGRDGARSLEVQIRLQKSLNALHATGSPTMKQAAAAAAQRARERVDFSAFSAFDRDQLVAAHAWAAEH</sequence>
<evidence type="ECO:0000313" key="3">
    <source>
        <dbReference type="Proteomes" id="UP000666240"/>
    </source>
</evidence>
<dbReference type="RefSeq" id="WP_209335401.1">
    <property type="nucleotide sequence ID" value="NZ_JAGIYY010000003.1"/>
</dbReference>
<feature type="transmembrane region" description="Helical" evidence="1">
    <location>
        <begin position="43"/>
        <end position="66"/>
    </location>
</feature>
<keyword evidence="1" id="KW-0472">Membrane</keyword>
<feature type="transmembrane region" description="Helical" evidence="1">
    <location>
        <begin position="87"/>
        <end position="110"/>
    </location>
</feature>
<organism evidence="2 3">
    <name type="scientific">Tianweitania sediminis</name>
    <dbReference type="NCBI Taxonomy" id="1502156"/>
    <lineage>
        <taxon>Bacteria</taxon>
        <taxon>Pseudomonadati</taxon>
        <taxon>Pseudomonadota</taxon>
        <taxon>Alphaproteobacteria</taxon>
        <taxon>Hyphomicrobiales</taxon>
        <taxon>Phyllobacteriaceae</taxon>
        <taxon>Tianweitania</taxon>
    </lineage>
</organism>
<gene>
    <name evidence="2" type="ORF">J5Y06_12095</name>
</gene>